<feature type="compositionally biased region" description="Acidic residues" evidence="1">
    <location>
        <begin position="71"/>
        <end position="89"/>
    </location>
</feature>
<feature type="chain" id="PRO_5035002998" description="Ricin B lectin domain-containing protein" evidence="2">
    <location>
        <begin position="21"/>
        <end position="310"/>
    </location>
</feature>
<evidence type="ECO:0000256" key="2">
    <source>
        <dbReference type="SAM" id="SignalP"/>
    </source>
</evidence>
<reference evidence="3" key="1">
    <citation type="submission" date="2020-07" db="EMBL/GenBank/DDBJ databases">
        <title>Draft Genome Sequence of a Deep-Sea Yeast, Naganishia (Cryptococcus) liquefaciens strain N6.</title>
        <authorList>
            <person name="Han Y.W."/>
            <person name="Kajitani R."/>
            <person name="Morimoto H."/>
            <person name="Parhat M."/>
            <person name="Tsubouchi H."/>
            <person name="Bakenova O."/>
            <person name="Ogata M."/>
            <person name="Argunhan B."/>
            <person name="Aoki R."/>
            <person name="Kajiwara S."/>
            <person name="Itoh T."/>
            <person name="Iwasaki H."/>
        </authorList>
    </citation>
    <scope>NUCLEOTIDE SEQUENCE</scope>
    <source>
        <strain evidence="3">N6</strain>
    </source>
</reference>
<evidence type="ECO:0000313" key="3">
    <source>
        <dbReference type="EMBL" id="GHJ86808.1"/>
    </source>
</evidence>
<dbReference type="Proteomes" id="UP000620104">
    <property type="component" value="Unassembled WGS sequence"/>
</dbReference>
<proteinExistence type="predicted"/>
<dbReference type="CDD" id="cd00161">
    <property type="entry name" value="beta-trefoil_Ricin-like"/>
    <property type="match status" value="1"/>
</dbReference>
<dbReference type="AlphaFoldDB" id="A0A8H3TTW8"/>
<feature type="region of interest" description="Disordered" evidence="1">
    <location>
        <begin position="61"/>
        <end position="100"/>
    </location>
</feature>
<evidence type="ECO:0000313" key="4">
    <source>
        <dbReference type="Proteomes" id="UP000620104"/>
    </source>
</evidence>
<sequence length="310" mass="33143">MRVSNLVLHLASSLLLSAFASPAPSPQGEDFVPIAGLTDGSSLVVPTMPEGTIFTIQTSTPQAYPTNSAIPEDDGDDEWCDSDDDDEMPVPEAPSPSPVGNLDASTIIDLGYPTSTDEPPLGLAPGIYQIHPVRALISMCLSIIDGLEPADGTPVVINTDLTVPAQWYPPAGNVYIKLAGTHYCLEASFPLSDGTPMKISSTLLQRFNYALDSSLYLVDQDQCLDLRDGNIVIGSVVQTWDCVSGNTNQYALLHFAKHHRHSTFLPPSWSAPSRHCRAFACSTGPIVASHSLSKDIFTSDSPAPSALEYD</sequence>
<organism evidence="3 4">
    <name type="scientific">Naganishia liquefaciens</name>
    <dbReference type="NCBI Taxonomy" id="104408"/>
    <lineage>
        <taxon>Eukaryota</taxon>
        <taxon>Fungi</taxon>
        <taxon>Dikarya</taxon>
        <taxon>Basidiomycota</taxon>
        <taxon>Agaricomycotina</taxon>
        <taxon>Tremellomycetes</taxon>
        <taxon>Filobasidiales</taxon>
        <taxon>Filobasidiaceae</taxon>
        <taxon>Naganishia</taxon>
    </lineage>
</organism>
<keyword evidence="2" id="KW-0732">Signal</keyword>
<gene>
    <name evidence="3" type="ORF">NliqN6_3210</name>
</gene>
<name>A0A8H3TTW8_9TREE</name>
<protein>
    <recommendedName>
        <fullName evidence="5">Ricin B lectin domain-containing protein</fullName>
    </recommendedName>
</protein>
<dbReference type="SUPFAM" id="SSF50370">
    <property type="entry name" value="Ricin B-like lectins"/>
    <property type="match status" value="1"/>
</dbReference>
<comment type="caution">
    <text evidence="3">The sequence shown here is derived from an EMBL/GenBank/DDBJ whole genome shotgun (WGS) entry which is preliminary data.</text>
</comment>
<accession>A0A8H3TTW8</accession>
<dbReference type="OrthoDB" id="2593293at2759"/>
<feature type="signal peptide" evidence="2">
    <location>
        <begin position="1"/>
        <end position="20"/>
    </location>
</feature>
<evidence type="ECO:0000256" key="1">
    <source>
        <dbReference type="SAM" id="MobiDB-lite"/>
    </source>
</evidence>
<dbReference type="EMBL" id="BLZA01000019">
    <property type="protein sequence ID" value="GHJ86808.1"/>
    <property type="molecule type" value="Genomic_DNA"/>
</dbReference>
<dbReference type="Gene3D" id="2.80.10.50">
    <property type="match status" value="1"/>
</dbReference>
<keyword evidence="4" id="KW-1185">Reference proteome</keyword>
<evidence type="ECO:0008006" key="5">
    <source>
        <dbReference type="Google" id="ProtNLM"/>
    </source>
</evidence>
<dbReference type="InterPro" id="IPR035992">
    <property type="entry name" value="Ricin_B-like_lectins"/>
</dbReference>